<proteinExistence type="inferred from homology"/>
<dbReference type="InterPro" id="IPR014824">
    <property type="entry name" value="Nfu/NifU_N"/>
</dbReference>
<dbReference type="PIRSF" id="PIRSF036773">
    <property type="entry name" value="HIRIP5"/>
    <property type="match status" value="1"/>
</dbReference>
<dbReference type="Pfam" id="PF01106">
    <property type="entry name" value="NifU"/>
    <property type="match status" value="1"/>
</dbReference>
<dbReference type="InterPro" id="IPR035433">
    <property type="entry name" value="NFU1-like"/>
</dbReference>
<sequence length="191" mass="21227">MMFIQTADTPNPDAITFFPGQEISSDQPVFFSELAEVQGRSKLAESLFHINNVKSVFFGSDFITVTKQAEGNWQVIKPEILMVIMDHFVSGFPVFEENTKADNVNHNLDGLSEIEKQIVEIIETRVRPSVAQDGGDIIYKGFENGVVKLALRGACLGCPSSTITLKNGIESMLKHFVPEVQEVEAVEEDFE</sequence>
<dbReference type="FunFam" id="3.30.300.130:FF:000001">
    <property type="entry name" value="NFU1 iron-sulfur cluster scaffold"/>
    <property type="match status" value="1"/>
</dbReference>
<dbReference type="GO" id="GO:0051536">
    <property type="term" value="F:iron-sulfur cluster binding"/>
    <property type="evidence" value="ECO:0007669"/>
    <property type="project" value="InterPro"/>
</dbReference>
<dbReference type="KEGG" id="rms:RMA_1051"/>
<dbReference type="SUPFAM" id="SSF110836">
    <property type="entry name" value="Hypothetical protein SAV1430"/>
    <property type="match status" value="1"/>
</dbReference>
<dbReference type="PANTHER" id="PTHR11178:SF1">
    <property type="entry name" value="NFU1 IRON-SULFUR CLUSTER SCAFFOLD HOMOLOG, MITOCHONDRIAL"/>
    <property type="match status" value="1"/>
</dbReference>
<dbReference type="Gene3D" id="3.30.300.130">
    <property type="entry name" value="Fe-S cluster assembly (FSCA)"/>
    <property type="match status" value="1"/>
</dbReference>
<reference evidence="3 4" key="1">
    <citation type="journal article" date="2007" name="Genome Res.">
        <title>Lateral gene transfer between obligate intracellular bacteria: evidence from the Rickettsia massiliae genome.</title>
        <authorList>
            <person name="Blanc G."/>
            <person name="Ogata H."/>
            <person name="Robert C."/>
            <person name="Audic S."/>
            <person name="Claverie J.-M."/>
            <person name="Raoult D."/>
        </authorList>
    </citation>
    <scope>NUCLEOTIDE SEQUENCE [LARGE SCALE GENOMIC DNA]</scope>
    <source>
        <strain evidence="4">Mtu5</strain>
    </source>
</reference>
<dbReference type="SMART" id="SM00932">
    <property type="entry name" value="Nfu_N"/>
    <property type="match status" value="1"/>
</dbReference>
<dbReference type="Gene3D" id="3.30.1370.70">
    <property type="entry name" value="Scaffold protein Nfu/NifU, N-terminal domain"/>
    <property type="match status" value="1"/>
</dbReference>
<dbReference type="HOGENOM" id="CLU_060555_0_2_5"/>
<evidence type="ECO:0000313" key="4">
    <source>
        <dbReference type="Proteomes" id="UP000001311"/>
    </source>
</evidence>
<evidence type="ECO:0000259" key="2">
    <source>
        <dbReference type="SMART" id="SM00932"/>
    </source>
</evidence>
<dbReference type="GO" id="GO:0016226">
    <property type="term" value="P:iron-sulfur cluster assembly"/>
    <property type="evidence" value="ECO:0007669"/>
    <property type="project" value="InterPro"/>
</dbReference>
<gene>
    <name evidence="3" type="ordered locus">RMA_1051</name>
</gene>
<dbReference type="SUPFAM" id="SSF117916">
    <property type="entry name" value="Fe-S cluster assembly (FSCA) domain-like"/>
    <property type="match status" value="1"/>
</dbReference>
<evidence type="ECO:0000256" key="1">
    <source>
        <dbReference type="ARBA" id="ARBA00006420"/>
    </source>
</evidence>
<dbReference type="GO" id="GO:0005506">
    <property type="term" value="F:iron ion binding"/>
    <property type="evidence" value="ECO:0007669"/>
    <property type="project" value="InterPro"/>
</dbReference>
<name>A8F2F6_RICM5</name>
<dbReference type="Pfam" id="PF08712">
    <property type="entry name" value="Nfu_N"/>
    <property type="match status" value="1"/>
</dbReference>
<evidence type="ECO:0000313" key="3">
    <source>
        <dbReference type="EMBL" id="ABV85092.1"/>
    </source>
</evidence>
<keyword evidence="4" id="KW-1185">Reference proteome</keyword>
<comment type="similarity">
    <text evidence="1">Belongs to the NifU family.</text>
</comment>
<feature type="domain" description="Scaffold protein Nfu/NifU N-terminal" evidence="2">
    <location>
        <begin position="4"/>
        <end position="91"/>
    </location>
</feature>
<accession>A8F2F6</accession>
<dbReference type="FunFam" id="3.30.1370.70:FF:000005">
    <property type="entry name" value="Type Fe-S cluster assembly protein NFU"/>
    <property type="match status" value="1"/>
</dbReference>
<dbReference type="Proteomes" id="UP000001311">
    <property type="component" value="Chromosome"/>
</dbReference>
<dbReference type="AlphaFoldDB" id="A8F2F6"/>
<dbReference type="EMBL" id="CP000683">
    <property type="protein sequence ID" value="ABV85092.1"/>
    <property type="molecule type" value="Genomic_DNA"/>
</dbReference>
<dbReference type="InterPro" id="IPR034904">
    <property type="entry name" value="FSCA_dom_sf"/>
</dbReference>
<organism evidence="3 4">
    <name type="scientific">Rickettsia massiliae (strain Mtu5)</name>
    <dbReference type="NCBI Taxonomy" id="416276"/>
    <lineage>
        <taxon>Bacteria</taxon>
        <taxon>Pseudomonadati</taxon>
        <taxon>Pseudomonadota</taxon>
        <taxon>Alphaproteobacteria</taxon>
        <taxon>Rickettsiales</taxon>
        <taxon>Rickettsiaceae</taxon>
        <taxon>Rickettsieae</taxon>
        <taxon>Rickettsia</taxon>
        <taxon>spotted fever group</taxon>
    </lineage>
</organism>
<dbReference type="InterPro" id="IPR001075">
    <property type="entry name" value="NIF_FeS_clus_asmbl_NifU_C"/>
</dbReference>
<dbReference type="PANTHER" id="PTHR11178">
    <property type="entry name" value="IRON-SULFUR CLUSTER SCAFFOLD PROTEIN NFU-RELATED"/>
    <property type="match status" value="1"/>
</dbReference>
<dbReference type="InterPro" id="IPR036498">
    <property type="entry name" value="Nfu/NifU_N_sf"/>
</dbReference>
<protein>
    <submittedName>
        <fullName evidence="3">NifU-like protein</fullName>
    </submittedName>
</protein>